<keyword evidence="10 16" id="KW-0326">Glycosidase</keyword>
<evidence type="ECO:0000313" key="20">
    <source>
        <dbReference type="EMBL" id="KAF3092856.1"/>
    </source>
</evidence>
<dbReference type="AlphaFoldDB" id="A0A7C8NDH9"/>
<dbReference type="SUPFAM" id="SSF51445">
    <property type="entry name" value="(Trans)glycosidases"/>
    <property type="match status" value="1"/>
</dbReference>
<evidence type="ECO:0000256" key="9">
    <source>
        <dbReference type="ARBA" id="ARBA00023180"/>
    </source>
</evidence>
<dbReference type="PANTHER" id="PTHR31297:SF34">
    <property type="entry name" value="GLUCAN 1,3-BETA-GLUCOSIDASE 2"/>
    <property type="match status" value="1"/>
</dbReference>
<name>A0A7C8NDH9_ORBOL</name>
<feature type="region of interest" description="Disordered" evidence="17">
    <location>
        <begin position="78"/>
        <end position="158"/>
    </location>
</feature>
<comment type="catalytic activity">
    <reaction evidence="12">
        <text>Successive hydrolysis of beta-D-glucose units from the non-reducing ends of (1-&gt;3)-beta-D-glucans, releasing alpha-glucose.</text>
        <dbReference type="EC" id="3.2.1.58"/>
    </reaction>
</comment>
<evidence type="ECO:0000256" key="5">
    <source>
        <dbReference type="ARBA" id="ARBA00022801"/>
    </source>
</evidence>
<evidence type="ECO:0000256" key="4">
    <source>
        <dbReference type="ARBA" id="ARBA00022692"/>
    </source>
</evidence>
<evidence type="ECO:0000256" key="3">
    <source>
        <dbReference type="ARBA" id="ARBA00022475"/>
    </source>
</evidence>
<evidence type="ECO:0000256" key="11">
    <source>
        <dbReference type="ARBA" id="ARBA00023316"/>
    </source>
</evidence>
<evidence type="ECO:0000256" key="17">
    <source>
        <dbReference type="SAM" id="MobiDB-lite"/>
    </source>
</evidence>
<feature type="compositionally biased region" description="Acidic residues" evidence="17">
    <location>
        <begin position="130"/>
        <end position="143"/>
    </location>
</feature>
<evidence type="ECO:0000256" key="2">
    <source>
        <dbReference type="ARBA" id="ARBA00005641"/>
    </source>
</evidence>
<evidence type="ECO:0000256" key="18">
    <source>
        <dbReference type="SAM" id="Phobius"/>
    </source>
</evidence>
<gene>
    <name evidence="20" type="ORF">TWF102_008346</name>
</gene>
<evidence type="ECO:0000256" key="12">
    <source>
        <dbReference type="ARBA" id="ARBA00036824"/>
    </source>
</evidence>
<keyword evidence="3" id="KW-1003">Cell membrane</keyword>
<evidence type="ECO:0000256" key="6">
    <source>
        <dbReference type="ARBA" id="ARBA00022968"/>
    </source>
</evidence>
<comment type="caution">
    <text evidence="20">The sequence shown here is derived from an EMBL/GenBank/DDBJ whole genome shotgun (WGS) entry which is preliminary data.</text>
</comment>
<dbReference type="GO" id="GO:0005576">
    <property type="term" value="C:extracellular region"/>
    <property type="evidence" value="ECO:0007669"/>
    <property type="project" value="TreeGrafter"/>
</dbReference>
<evidence type="ECO:0000256" key="16">
    <source>
        <dbReference type="RuleBase" id="RU361153"/>
    </source>
</evidence>
<dbReference type="EC" id="3.2.1.58" evidence="14"/>
<keyword evidence="7 18" id="KW-1133">Transmembrane helix</keyword>
<dbReference type="InterPro" id="IPR050386">
    <property type="entry name" value="Glycosyl_hydrolase_5"/>
</dbReference>
<dbReference type="GO" id="GO:0071555">
    <property type="term" value="P:cell wall organization"/>
    <property type="evidence" value="ECO:0007669"/>
    <property type="project" value="UniProtKB-KW"/>
</dbReference>
<comment type="function">
    <text evidence="13">Glucosidase involved in the degradation of cellulosic biomass. Active on lichenan.</text>
</comment>
<keyword evidence="4 18" id="KW-0812">Transmembrane</keyword>
<dbReference type="Proteomes" id="UP000475325">
    <property type="component" value="Unassembled WGS sequence"/>
</dbReference>
<keyword evidence="9" id="KW-0325">Glycoprotein</keyword>
<organism evidence="20 21">
    <name type="scientific">Orbilia oligospora</name>
    <name type="common">Nematode-trapping fungus</name>
    <name type="synonym">Arthrobotrys oligospora</name>
    <dbReference type="NCBI Taxonomy" id="2813651"/>
    <lineage>
        <taxon>Eukaryota</taxon>
        <taxon>Fungi</taxon>
        <taxon>Dikarya</taxon>
        <taxon>Ascomycota</taxon>
        <taxon>Pezizomycotina</taxon>
        <taxon>Orbiliomycetes</taxon>
        <taxon>Orbiliales</taxon>
        <taxon>Orbiliaceae</taxon>
        <taxon>Orbilia</taxon>
    </lineage>
</organism>
<dbReference type="GO" id="GO:0005886">
    <property type="term" value="C:plasma membrane"/>
    <property type="evidence" value="ECO:0007669"/>
    <property type="project" value="UniProtKB-SubCell"/>
</dbReference>
<evidence type="ECO:0000256" key="14">
    <source>
        <dbReference type="ARBA" id="ARBA00038929"/>
    </source>
</evidence>
<dbReference type="GO" id="GO:0009251">
    <property type="term" value="P:glucan catabolic process"/>
    <property type="evidence" value="ECO:0007669"/>
    <property type="project" value="TreeGrafter"/>
</dbReference>
<feature type="region of interest" description="Disordered" evidence="17">
    <location>
        <begin position="1"/>
        <end position="30"/>
    </location>
</feature>
<evidence type="ECO:0000256" key="13">
    <source>
        <dbReference type="ARBA" id="ARBA00037126"/>
    </source>
</evidence>
<feature type="compositionally biased region" description="Low complexity" evidence="17">
    <location>
        <begin position="78"/>
        <end position="128"/>
    </location>
</feature>
<proteinExistence type="inferred from homology"/>
<accession>A0A7C8NDH9</accession>
<evidence type="ECO:0000256" key="15">
    <source>
        <dbReference type="ARBA" id="ARBA00041260"/>
    </source>
</evidence>
<keyword evidence="6" id="KW-0735">Signal-anchor</keyword>
<reference evidence="20 21" key="1">
    <citation type="submission" date="2019-06" db="EMBL/GenBank/DDBJ databases">
        <authorList>
            <person name="Palmer J.M."/>
        </authorList>
    </citation>
    <scope>NUCLEOTIDE SEQUENCE [LARGE SCALE GENOMIC DNA]</scope>
    <source>
        <strain evidence="20 21">TWF102</strain>
    </source>
</reference>
<dbReference type="Pfam" id="PF00150">
    <property type="entry name" value="Cellulase"/>
    <property type="match status" value="1"/>
</dbReference>
<dbReference type="EMBL" id="WIQW01000050">
    <property type="protein sequence ID" value="KAF3092856.1"/>
    <property type="molecule type" value="Genomic_DNA"/>
</dbReference>
<keyword evidence="5 16" id="KW-0378">Hydrolase</keyword>
<comment type="subcellular location">
    <subcellularLocation>
        <location evidence="1">Cell membrane</location>
        <topology evidence="1">Single-pass type II membrane protein</topology>
    </subcellularLocation>
</comment>
<dbReference type="PANTHER" id="PTHR31297">
    <property type="entry name" value="GLUCAN ENDO-1,6-BETA-GLUCOSIDASE B"/>
    <property type="match status" value="1"/>
</dbReference>
<dbReference type="GO" id="GO:0004338">
    <property type="term" value="F:glucan exo-1,3-beta-glucosidase activity"/>
    <property type="evidence" value="ECO:0007669"/>
    <property type="project" value="UniProtKB-EC"/>
</dbReference>
<feature type="domain" description="Glycoside hydrolase family 5" evidence="19">
    <location>
        <begin position="269"/>
        <end position="427"/>
    </location>
</feature>
<dbReference type="Gene3D" id="3.20.20.80">
    <property type="entry name" value="Glycosidases"/>
    <property type="match status" value="1"/>
</dbReference>
<dbReference type="GO" id="GO:0009986">
    <property type="term" value="C:cell surface"/>
    <property type="evidence" value="ECO:0007669"/>
    <property type="project" value="TreeGrafter"/>
</dbReference>
<sequence length="624" mass="68019">MASKDIRMESLTPPSTGTPDKLAAAHPTSAAKKSRRKIWIGITALVSLAAIAGIVIAVLISQKVIRVGSSSSNSVSEAAATSQAAEGSSGSNGSGNNNNGGSPPQPSKTDSGSATSTSGGTSSPTKSNSPDDEDEGDKDDEPEVVCPSPSDIPKSSKGSYYDTTSWLTLEGFNCTFTTSTIGSLPLIGLNSSYSNTARANPQVPPLTKPWGSYATRPARGVNLGGWLSLEPFITPSLFDYPRSASIYDEYGLTLHLGPEKAAKVLEQHYATFITEADFRDIAAAGLDHIRIPFSYWAVETYEGDPYVPQISWRYLLRGIEWARKYGLRIKLDLHGLPGSQNSWNHSGRQGKVNWLTGPDGPANAERSLKIHDKLSKFFAQERYKNIIAFYGLANEPGRDHDINLLIQWTQSAYKIVKDNGIDASQVMSDALRGLGEWHGRMTGLGDSMVLDGHEYVIFDNALLSKTHTQKIEFACQIWVDQITGSMNTATGFGPTMVGEWSQADTDCTQHLNGISNGARWTGTFFNGSPACPTGDKQCSCDLANADPKDMSPEYKLFLKVWAEAQMDAFEKSWGWFYWTWKTESAPLWSYKAGLEGGIMPEKAYERDWHCDKPIPSFGKLSEIL</sequence>
<dbReference type="InterPro" id="IPR001547">
    <property type="entry name" value="Glyco_hydro_5"/>
</dbReference>
<comment type="similarity">
    <text evidence="2 16">Belongs to the glycosyl hydrolase 5 (cellulase A) family.</text>
</comment>
<evidence type="ECO:0000256" key="7">
    <source>
        <dbReference type="ARBA" id="ARBA00022989"/>
    </source>
</evidence>
<dbReference type="FunFam" id="3.20.20.80:FF:000033">
    <property type="entry name" value="Glucan 1,3-beta-glucosidase A"/>
    <property type="match status" value="1"/>
</dbReference>
<dbReference type="InterPro" id="IPR017853">
    <property type="entry name" value="GH"/>
</dbReference>
<feature type="transmembrane region" description="Helical" evidence="18">
    <location>
        <begin position="38"/>
        <end position="60"/>
    </location>
</feature>
<evidence type="ECO:0000256" key="8">
    <source>
        <dbReference type="ARBA" id="ARBA00023136"/>
    </source>
</evidence>
<keyword evidence="11" id="KW-0961">Cell wall biogenesis/degradation</keyword>
<evidence type="ECO:0000259" key="19">
    <source>
        <dbReference type="Pfam" id="PF00150"/>
    </source>
</evidence>
<protein>
    <recommendedName>
        <fullName evidence="14">glucan 1,3-beta-glucosidase</fullName>
        <ecNumber evidence="14">3.2.1.58</ecNumber>
    </recommendedName>
    <alternativeName>
        <fullName evidence="15">Exo-1,3-beta-glucanase D</fullName>
    </alternativeName>
</protein>
<evidence type="ECO:0000256" key="1">
    <source>
        <dbReference type="ARBA" id="ARBA00004401"/>
    </source>
</evidence>
<evidence type="ECO:0000313" key="21">
    <source>
        <dbReference type="Proteomes" id="UP000475325"/>
    </source>
</evidence>
<evidence type="ECO:0000256" key="10">
    <source>
        <dbReference type="ARBA" id="ARBA00023295"/>
    </source>
</evidence>
<keyword evidence="8 18" id="KW-0472">Membrane</keyword>